<gene>
    <name evidence="1" type="ORF">GMARGA_LOCUS21829</name>
</gene>
<evidence type="ECO:0000313" key="2">
    <source>
        <dbReference type="Proteomes" id="UP000789901"/>
    </source>
</evidence>
<name>A0ABN7VT06_GIGMA</name>
<feature type="non-terminal residue" evidence="1">
    <location>
        <position position="1"/>
    </location>
</feature>
<accession>A0ABN7VT06</accession>
<evidence type="ECO:0000313" key="1">
    <source>
        <dbReference type="EMBL" id="CAG8794672.1"/>
    </source>
</evidence>
<sequence>VFFNSPKQNERLEEVQHQLLSRYEDPEVNQDVLNSSIVALADQGPSNPNLSDLTSDNEIGEAAIYVSLKIRLKELKDSIKHVIFKLSLETNKEAKKDHEILKKRFLKYWKWDLLDRLLELFKPIEEATEWFGGQKYCMLLLIYPTIQVLKYNYVVVEEENDEETDNDAEEETKDETKKEIDNSVLLASILDPRIKESLNSSQEPNNKNKLKEKTISNFKLRLFEEEEEEEIINNDEINNYLDRFQTPQANSNENLFKW</sequence>
<dbReference type="InterPro" id="IPR012337">
    <property type="entry name" value="RNaseH-like_sf"/>
</dbReference>
<dbReference type="EMBL" id="CAJVQB010020534">
    <property type="protein sequence ID" value="CAG8794672.1"/>
    <property type="molecule type" value="Genomic_DNA"/>
</dbReference>
<keyword evidence="2" id="KW-1185">Reference proteome</keyword>
<dbReference type="Proteomes" id="UP000789901">
    <property type="component" value="Unassembled WGS sequence"/>
</dbReference>
<comment type="caution">
    <text evidence="1">The sequence shown here is derived from an EMBL/GenBank/DDBJ whole genome shotgun (WGS) entry which is preliminary data.</text>
</comment>
<protein>
    <submittedName>
        <fullName evidence="1">23458_t:CDS:1</fullName>
    </submittedName>
</protein>
<dbReference type="SUPFAM" id="SSF53098">
    <property type="entry name" value="Ribonuclease H-like"/>
    <property type="match status" value="1"/>
</dbReference>
<proteinExistence type="predicted"/>
<organism evidence="1 2">
    <name type="scientific">Gigaspora margarita</name>
    <dbReference type="NCBI Taxonomy" id="4874"/>
    <lineage>
        <taxon>Eukaryota</taxon>
        <taxon>Fungi</taxon>
        <taxon>Fungi incertae sedis</taxon>
        <taxon>Mucoromycota</taxon>
        <taxon>Glomeromycotina</taxon>
        <taxon>Glomeromycetes</taxon>
        <taxon>Diversisporales</taxon>
        <taxon>Gigasporaceae</taxon>
        <taxon>Gigaspora</taxon>
    </lineage>
</organism>
<reference evidence="1 2" key="1">
    <citation type="submission" date="2021-06" db="EMBL/GenBank/DDBJ databases">
        <authorList>
            <person name="Kallberg Y."/>
            <person name="Tangrot J."/>
            <person name="Rosling A."/>
        </authorList>
    </citation>
    <scope>NUCLEOTIDE SEQUENCE [LARGE SCALE GENOMIC DNA]</scope>
    <source>
        <strain evidence="1 2">120-4 pot B 10/14</strain>
    </source>
</reference>